<keyword evidence="4 6" id="KW-1133">Transmembrane helix</keyword>
<reference evidence="8" key="1">
    <citation type="submission" date="2015-01" db="EMBL/GenBank/DDBJ databases">
        <authorList>
            <person name="Durling Mikael"/>
        </authorList>
    </citation>
    <scope>NUCLEOTIDE SEQUENCE</scope>
</reference>
<dbReference type="SMART" id="SM00886">
    <property type="entry name" value="Dabb"/>
    <property type="match status" value="1"/>
</dbReference>
<dbReference type="EMBL" id="CDPU01000005">
    <property type="protein sequence ID" value="CEO46657.1"/>
    <property type="molecule type" value="Genomic_DNA"/>
</dbReference>
<dbReference type="Gene3D" id="3.30.70.100">
    <property type="match status" value="1"/>
</dbReference>
<dbReference type="SUPFAM" id="SSF103473">
    <property type="entry name" value="MFS general substrate transporter"/>
    <property type="match status" value="1"/>
</dbReference>
<evidence type="ECO:0000256" key="2">
    <source>
        <dbReference type="ARBA" id="ARBA00022448"/>
    </source>
</evidence>
<name>A0A0B7JTN6_BIOOC</name>
<dbReference type="GO" id="GO:0016020">
    <property type="term" value="C:membrane"/>
    <property type="evidence" value="ECO:0007669"/>
    <property type="project" value="UniProtKB-SubCell"/>
</dbReference>
<feature type="transmembrane region" description="Helical" evidence="6">
    <location>
        <begin position="331"/>
        <end position="353"/>
    </location>
</feature>
<dbReference type="PANTHER" id="PTHR43791">
    <property type="entry name" value="PERMEASE-RELATED"/>
    <property type="match status" value="1"/>
</dbReference>
<evidence type="ECO:0000256" key="5">
    <source>
        <dbReference type="ARBA" id="ARBA00023136"/>
    </source>
</evidence>
<keyword evidence="2" id="KW-0813">Transport</keyword>
<evidence type="ECO:0000256" key="4">
    <source>
        <dbReference type="ARBA" id="ARBA00022989"/>
    </source>
</evidence>
<protein>
    <recommendedName>
        <fullName evidence="7">Stress-response A/B barrel domain-containing protein</fullName>
    </recommendedName>
</protein>
<dbReference type="PANTHER" id="PTHR43791:SF91">
    <property type="entry name" value="MAJOR FACILITATOR SUPERFAMILY (MFS) PROFILE DOMAIN-CONTAINING PROTEIN-RELATED"/>
    <property type="match status" value="1"/>
</dbReference>
<feature type="transmembrane region" description="Helical" evidence="6">
    <location>
        <begin position="365"/>
        <end position="384"/>
    </location>
</feature>
<dbReference type="InterPro" id="IPR013097">
    <property type="entry name" value="Dabb"/>
</dbReference>
<feature type="transmembrane region" description="Helical" evidence="6">
    <location>
        <begin position="138"/>
        <end position="160"/>
    </location>
</feature>
<feature type="transmembrane region" description="Helical" evidence="6">
    <location>
        <begin position="74"/>
        <end position="92"/>
    </location>
</feature>
<feature type="transmembrane region" description="Helical" evidence="6">
    <location>
        <begin position="296"/>
        <end position="319"/>
    </location>
</feature>
<feature type="transmembrane region" description="Helical" evidence="6">
    <location>
        <begin position="37"/>
        <end position="54"/>
    </location>
</feature>
<accession>A0A0B7JTN6</accession>
<dbReference type="InterPro" id="IPR011008">
    <property type="entry name" value="Dimeric_a/b-barrel"/>
</dbReference>
<gene>
    <name evidence="8" type="ORF">BN869_000002712_1</name>
</gene>
<keyword evidence="3 6" id="KW-0812">Transmembrane</keyword>
<feature type="transmembrane region" description="Helical" evidence="6">
    <location>
        <begin position="206"/>
        <end position="224"/>
    </location>
</feature>
<dbReference type="SUPFAM" id="SSF54909">
    <property type="entry name" value="Dimeric alpha+beta barrel"/>
    <property type="match status" value="1"/>
</dbReference>
<dbReference type="Gene3D" id="1.20.1250.20">
    <property type="entry name" value="MFS general substrate transporter like domains"/>
    <property type="match status" value="3"/>
</dbReference>
<dbReference type="AlphaFoldDB" id="A0A0B7JTN6"/>
<dbReference type="InterPro" id="IPR011701">
    <property type="entry name" value="MFS"/>
</dbReference>
<evidence type="ECO:0000256" key="6">
    <source>
        <dbReference type="SAM" id="Phobius"/>
    </source>
</evidence>
<evidence type="ECO:0000256" key="3">
    <source>
        <dbReference type="ARBA" id="ARBA00022692"/>
    </source>
</evidence>
<evidence type="ECO:0000256" key="1">
    <source>
        <dbReference type="ARBA" id="ARBA00004141"/>
    </source>
</evidence>
<dbReference type="FunFam" id="1.20.1250.20:FF:000068">
    <property type="entry name" value="MFS general substrate transporter"/>
    <property type="match status" value="1"/>
</dbReference>
<dbReference type="InterPro" id="IPR036259">
    <property type="entry name" value="MFS_trans_sf"/>
</dbReference>
<feature type="transmembrane region" description="Helical" evidence="6">
    <location>
        <begin position="271"/>
        <end position="290"/>
    </location>
</feature>
<proteinExistence type="predicted"/>
<dbReference type="Pfam" id="PF07690">
    <property type="entry name" value="MFS_1"/>
    <property type="match status" value="1"/>
</dbReference>
<evidence type="ECO:0000313" key="8">
    <source>
        <dbReference type="EMBL" id="CEO46657.1"/>
    </source>
</evidence>
<organism evidence="8">
    <name type="scientific">Bionectria ochroleuca</name>
    <name type="common">Gliocladium roseum</name>
    <dbReference type="NCBI Taxonomy" id="29856"/>
    <lineage>
        <taxon>Eukaryota</taxon>
        <taxon>Fungi</taxon>
        <taxon>Dikarya</taxon>
        <taxon>Ascomycota</taxon>
        <taxon>Pezizomycotina</taxon>
        <taxon>Sordariomycetes</taxon>
        <taxon>Hypocreomycetidae</taxon>
        <taxon>Hypocreales</taxon>
        <taxon>Bionectriaceae</taxon>
        <taxon>Clonostachys</taxon>
    </lineage>
</organism>
<evidence type="ECO:0000259" key="7">
    <source>
        <dbReference type="PROSITE" id="PS51502"/>
    </source>
</evidence>
<dbReference type="Pfam" id="PF07876">
    <property type="entry name" value="Dabb"/>
    <property type="match status" value="1"/>
</dbReference>
<feature type="transmembrane region" description="Helical" evidence="6">
    <location>
        <begin position="104"/>
        <end position="126"/>
    </location>
</feature>
<sequence length="543" mass="60657">MGEKDLGNGQPETVRSVADDVNDLALAADEKKLVRKLDLYIIPLIMALYLFSFLDRVNIGNARLYGLEEDLNLSSQQFQISVSILFVTYLLFEVPSNLHELALRVGYLFVSAALAGAVGGLLAYGIGHMEGVQGMRGWRWVFIIEGLPSVVLAVVTFFALPNDAQTAYFLTKEERALMEVRRGREYGSTEQFNTKDMNRAFLDWKVWAFSIAQFGVDTMLYGFSTFLPTIINSLGKWTAAEVQLLTIPCYFVGAAVYMVAAFLSDRTQQRGLFCVIFGAVSVIGYGVLLADVPSGVHYFGCFLVAAGLYVVVGLPLAWLPTNSPRYGKRTTATGLQLTLGNCAGIMSAFIYPIADKPRYIRGHGVTLGMVGFGTVIYAFMWWWYRRENSRRDAGIVKEKYRNLDEEEMKELGDDSPHYRFTSYLSSGECNRRDVDAITHVVLVQVKPDISAVERRSAFEEFYALKNKCLNAEGKPYIKSIIGGKDNSPEGLQDGITHVFIVEFEKSADRDYYVKDDAAHKAFVETLKGAVVKVQVVDFTPYRL</sequence>
<comment type="subcellular location">
    <subcellularLocation>
        <location evidence="1">Membrane</location>
        <topology evidence="1">Multi-pass membrane protein</topology>
    </subcellularLocation>
</comment>
<dbReference type="PROSITE" id="PS51502">
    <property type="entry name" value="S_R_A_B_BARREL"/>
    <property type="match status" value="1"/>
</dbReference>
<keyword evidence="5 6" id="KW-0472">Membrane</keyword>
<feature type="domain" description="Stress-response A/B barrel" evidence="7">
    <location>
        <begin position="437"/>
        <end position="538"/>
    </location>
</feature>
<dbReference type="GO" id="GO:0022857">
    <property type="term" value="F:transmembrane transporter activity"/>
    <property type="evidence" value="ECO:0007669"/>
    <property type="project" value="InterPro"/>
</dbReference>
<feature type="transmembrane region" description="Helical" evidence="6">
    <location>
        <begin position="244"/>
        <end position="264"/>
    </location>
</feature>